<dbReference type="InterPro" id="IPR004088">
    <property type="entry name" value="KH_dom_type_1"/>
</dbReference>
<proteinExistence type="predicted"/>
<dbReference type="SMART" id="SM00322">
    <property type="entry name" value="KH"/>
    <property type="match status" value="1"/>
</dbReference>
<evidence type="ECO:0000256" key="1">
    <source>
        <dbReference type="PROSITE-ProRule" id="PRU00117"/>
    </source>
</evidence>
<feature type="domain" description="K Homology" evidence="2">
    <location>
        <begin position="220"/>
        <end position="300"/>
    </location>
</feature>
<reference evidence="3 4" key="1">
    <citation type="journal article" date="2011" name="Proc. Natl. Acad. Sci. U.S.A.">
        <title>Evolutionary erosion of yeast sex chromosomes by mating-type switching accidents.</title>
        <authorList>
            <person name="Gordon J.L."/>
            <person name="Armisen D."/>
            <person name="Proux-Wera E."/>
            <person name="Oheigeartaigh S.S."/>
            <person name="Byrne K.P."/>
            <person name="Wolfe K.H."/>
        </authorList>
    </citation>
    <scope>NUCLEOTIDE SEQUENCE [LARGE SCALE GENOMIC DNA]</scope>
    <source>
        <strain evidence="4">ATCC MYA-139 / BCRC 22969 / CBS 8797 / CCRC 22969 / KCTC 17520 / NBRC 10181 / NCYC 3082</strain>
    </source>
</reference>
<evidence type="ECO:0000313" key="3">
    <source>
        <dbReference type="EMBL" id="CCK70771.1"/>
    </source>
</evidence>
<dbReference type="PROSITE" id="PS50084">
    <property type="entry name" value="KH_TYPE_1"/>
    <property type="match status" value="1"/>
</dbReference>
<name>J7S888_HUIN7</name>
<dbReference type="Pfam" id="PF00013">
    <property type="entry name" value="KH_1"/>
    <property type="match status" value="1"/>
</dbReference>
<dbReference type="GeneID" id="34526486"/>
<dbReference type="Proteomes" id="UP000006310">
    <property type="component" value="Chromosome 6"/>
</dbReference>
<dbReference type="SUPFAM" id="SSF54791">
    <property type="entry name" value="Eukaryotic type KH-domain (KH-domain type I)"/>
    <property type="match status" value="1"/>
</dbReference>
<dbReference type="Gene3D" id="3.30.1370.10">
    <property type="entry name" value="K Homology domain, type 1"/>
    <property type="match status" value="1"/>
</dbReference>
<dbReference type="OMA" id="WITIRTG"/>
<sequence length="306" mass="34948">MNPLQPLNTNVFDCANREQTPLIKKQDAHTKQVTKESILNVLEHLQLREATVLQNLESAGTISPKRVCFLINGWKLKEYISQYYWFYKLMYRIERTGYMEYEVTCLHTDLLLGLITECGFLTLKLQNPVRESDFATRSTSYISTDGYSLVLLNNARRVLIDDFRKHMHMILWCGKNGHYKRPNTITTTPPNIVIPPITVKCGIDRSDRLMPLEYRRLVSSIETVELQLTKPSVTYLIGPQGQRIEEIRAASGATIKVCPLAHRLSNAQLSQSTHNKQQVSITGTHFNVTKAVTMIELELLASSRPV</sequence>
<dbReference type="InterPro" id="IPR004087">
    <property type="entry name" value="KH_dom"/>
</dbReference>
<dbReference type="AlphaFoldDB" id="J7S888"/>
<dbReference type="EMBL" id="HE978319">
    <property type="protein sequence ID" value="CCK70771.1"/>
    <property type="molecule type" value="Genomic_DNA"/>
</dbReference>
<reference evidence="4" key="2">
    <citation type="submission" date="2012-08" db="EMBL/GenBank/DDBJ databases">
        <title>Genome sequence of Kazachstania naganishii.</title>
        <authorList>
            <person name="Gordon J.L."/>
            <person name="Armisen D."/>
            <person name="Proux-Wera E."/>
            <person name="OhEigeartaigh S.S."/>
            <person name="Byrne K.P."/>
            <person name="Wolfe K.H."/>
        </authorList>
    </citation>
    <scope>NUCLEOTIDE SEQUENCE [LARGE SCALE GENOMIC DNA]</scope>
    <source>
        <strain evidence="4">ATCC MYA-139 / BCRC 22969 / CBS 8797 / CCRC 22969 / KCTC 17520 / NBRC 10181 / NCYC 3082</strain>
    </source>
</reference>
<dbReference type="eggNOG" id="ENOG502SDMY">
    <property type="taxonomic scope" value="Eukaryota"/>
</dbReference>
<dbReference type="HOGENOM" id="CLU_083073_0_0_1"/>
<dbReference type="OrthoDB" id="442947at2759"/>
<dbReference type="RefSeq" id="XP_022465017.1">
    <property type="nucleotide sequence ID" value="XM_022608530.1"/>
</dbReference>
<protein>
    <recommendedName>
        <fullName evidence="2">K Homology domain-containing protein</fullName>
    </recommendedName>
</protein>
<organism evidence="3 4">
    <name type="scientific">Huiozyma naganishii (strain ATCC MYA-139 / BCRC 22969 / CBS 8797 / KCTC 17520 / NBRC 10181 / NCYC 3082 / Yp74L-3)</name>
    <name type="common">Yeast</name>
    <name type="synonym">Kazachstania naganishii</name>
    <dbReference type="NCBI Taxonomy" id="1071383"/>
    <lineage>
        <taxon>Eukaryota</taxon>
        <taxon>Fungi</taxon>
        <taxon>Dikarya</taxon>
        <taxon>Ascomycota</taxon>
        <taxon>Saccharomycotina</taxon>
        <taxon>Saccharomycetes</taxon>
        <taxon>Saccharomycetales</taxon>
        <taxon>Saccharomycetaceae</taxon>
        <taxon>Huiozyma</taxon>
    </lineage>
</organism>
<dbReference type="KEGG" id="kng:KNAG_0F01020"/>
<dbReference type="InterPro" id="IPR036612">
    <property type="entry name" value="KH_dom_type_1_sf"/>
</dbReference>
<evidence type="ECO:0000259" key="2">
    <source>
        <dbReference type="SMART" id="SM00322"/>
    </source>
</evidence>
<keyword evidence="1" id="KW-0694">RNA-binding</keyword>
<gene>
    <name evidence="3" type="primary">KNAG0F01020</name>
    <name evidence="3" type="ordered locus">KNAG_0F01020</name>
</gene>
<accession>J7S888</accession>
<evidence type="ECO:0000313" key="4">
    <source>
        <dbReference type="Proteomes" id="UP000006310"/>
    </source>
</evidence>
<keyword evidence="4" id="KW-1185">Reference proteome</keyword>
<dbReference type="STRING" id="1071383.J7S888"/>
<dbReference type="GO" id="GO:0003723">
    <property type="term" value="F:RNA binding"/>
    <property type="evidence" value="ECO:0007669"/>
    <property type="project" value="UniProtKB-UniRule"/>
</dbReference>